<evidence type="ECO:0000259" key="6">
    <source>
        <dbReference type="PROSITE" id="PS50850"/>
    </source>
</evidence>
<feature type="transmembrane region" description="Helical" evidence="5">
    <location>
        <begin position="150"/>
        <end position="171"/>
    </location>
</feature>
<dbReference type="InterPro" id="IPR005828">
    <property type="entry name" value="MFS_sugar_transport-like"/>
</dbReference>
<evidence type="ECO:0000256" key="1">
    <source>
        <dbReference type="ARBA" id="ARBA00004141"/>
    </source>
</evidence>
<feature type="transmembrane region" description="Helical" evidence="5">
    <location>
        <begin position="204"/>
        <end position="223"/>
    </location>
</feature>
<evidence type="ECO:0000256" key="2">
    <source>
        <dbReference type="ARBA" id="ARBA00022692"/>
    </source>
</evidence>
<dbReference type="InterPro" id="IPR020846">
    <property type="entry name" value="MFS_dom"/>
</dbReference>
<feature type="transmembrane region" description="Helical" evidence="5">
    <location>
        <begin position="89"/>
        <end position="110"/>
    </location>
</feature>
<dbReference type="GO" id="GO:0005886">
    <property type="term" value="C:plasma membrane"/>
    <property type="evidence" value="ECO:0007669"/>
    <property type="project" value="TreeGrafter"/>
</dbReference>
<evidence type="ECO:0000256" key="3">
    <source>
        <dbReference type="ARBA" id="ARBA00022989"/>
    </source>
</evidence>
<feature type="transmembrane region" description="Helical" evidence="5">
    <location>
        <begin position="366"/>
        <end position="386"/>
    </location>
</feature>
<dbReference type="Gene3D" id="1.20.1250.20">
    <property type="entry name" value="MFS general substrate transporter like domains"/>
    <property type="match status" value="2"/>
</dbReference>
<accession>A0A7C4QJM3</accession>
<dbReference type="EMBL" id="DSVQ01000016">
    <property type="protein sequence ID" value="HGT40441.1"/>
    <property type="molecule type" value="Genomic_DNA"/>
</dbReference>
<dbReference type="PANTHER" id="PTHR23508:SF10">
    <property type="entry name" value="CARBOXYLIC ACID TRANSPORTER PROTEIN HOMOLOG"/>
    <property type="match status" value="1"/>
</dbReference>
<feature type="transmembrane region" description="Helical" evidence="5">
    <location>
        <begin position="285"/>
        <end position="305"/>
    </location>
</feature>
<feature type="transmembrane region" description="Helical" evidence="5">
    <location>
        <begin position="116"/>
        <end position="138"/>
    </location>
</feature>
<reference evidence="7" key="1">
    <citation type="journal article" date="2020" name="mSystems">
        <title>Genome- and Community-Level Interaction Insights into Carbon Utilization and Element Cycling Functions of Hydrothermarchaeota in Hydrothermal Sediment.</title>
        <authorList>
            <person name="Zhou Z."/>
            <person name="Liu Y."/>
            <person name="Xu W."/>
            <person name="Pan J."/>
            <person name="Luo Z.H."/>
            <person name="Li M."/>
        </authorList>
    </citation>
    <scope>NUCLEOTIDE SEQUENCE [LARGE SCALE GENOMIC DNA]</scope>
    <source>
        <strain evidence="7">SpSt-508</strain>
    </source>
</reference>
<organism evidence="7">
    <name type="scientific">Schlesneria paludicola</name>
    <dbReference type="NCBI Taxonomy" id="360056"/>
    <lineage>
        <taxon>Bacteria</taxon>
        <taxon>Pseudomonadati</taxon>
        <taxon>Planctomycetota</taxon>
        <taxon>Planctomycetia</taxon>
        <taxon>Planctomycetales</taxon>
        <taxon>Planctomycetaceae</taxon>
        <taxon>Schlesneria</taxon>
    </lineage>
</organism>
<feature type="transmembrane region" description="Helical" evidence="5">
    <location>
        <begin position="393"/>
        <end position="412"/>
    </location>
</feature>
<name>A0A7C4QJM3_9PLAN</name>
<feature type="transmembrane region" description="Helical" evidence="5">
    <location>
        <begin position="325"/>
        <end position="346"/>
    </location>
</feature>
<dbReference type="InterPro" id="IPR036259">
    <property type="entry name" value="MFS_trans_sf"/>
</dbReference>
<evidence type="ECO:0000256" key="4">
    <source>
        <dbReference type="ARBA" id="ARBA00023136"/>
    </source>
</evidence>
<dbReference type="Pfam" id="PF00083">
    <property type="entry name" value="Sugar_tr"/>
    <property type="match status" value="2"/>
</dbReference>
<dbReference type="SUPFAM" id="SSF103473">
    <property type="entry name" value="MFS general substrate transporter"/>
    <property type="match status" value="1"/>
</dbReference>
<keyword evidence="2 5" id="KW-0812">Transmembrane</keyword>
<dbReference type="PROSITE" id="PS50850">
    <property type="entry name" value="MFS"/>
    <property type="match status" value="1"/>
</dbReference>
<feature type="transmembrane region" description="Helical" evidence="5">
    <location>
        <begin position="60"/>
        <end position="82"/>
    </location>
</feature>
<evidence type="ECO:0000313" key="7">
    <source>
        <dbReference type="EMBL" id="HGT40441.1"/>
    </source>
</evidence>
<feature type="transmembrane region" description="Helical" evidence="5">
    <location>
        <begin position="418"/>
        <end position="438"/>
    </location>
</feature>
<keyword evidence="4 5" id="KW-0472">Membrane</keyword>
<comment type="caution">
    <text evidence="7">The sequence shown here is derived from an EMBL/GenBank/DDBJ whole genome shotgun (WGS) entry which is preliminary data.</text>
</comment>
<feature type="transmembrane region" description="Helical" evidence="5">
    <location>
        <begin position="459"/>
        <end position="477"/>
    </location>
</feature>
<comment type="subcellular location">
    <subcellularLocation>
        <location evidence="1">Membrane</location>
        <topology evidence="1">Multi-pass membrane protein</topology>
    </subcellularLocation>
</comment>
<feature type="transmembrane region" description="Helical" evidence="5">
    <location>
        <begin position="244"/>
        <end position="265"/>
    </location>
</feature>
<dbReference type="GO" id="GO:0046943">
    <property type="term" value="F:carboxylic acid transmembrane transporter activity"/>
    <property type="evidence" value="ECO:0007669"/>
    <property type="project" value="TreeGrafter"/>
</dbReference>
<sequence length="516" mass="55354">MNHGPSVSVITARGQWMALLAALLGWMFDGAEMGLFSMVGNAAVADLLEELGKKDQAATWFGIIIATFLVGAATGGVLFGWLGDRIGRVRAMALSVLVYALFTGFCGLVQSVEQLAVLRFVASLGMGGEWALGVALVMEVWPNRSRAFMAGLIGAAANVGYLLVGVVGLLLDALLNEHIPLWLGGLGLSTQTIAMLTAYKGWRLMMMLGAAPAVLTFLIRLFVPESHKWEEEQRRGTTSHWMTYDLLGVVVGALGPALIIIAWGYKSLQVGGLTIPLSYPVKIGVTLAGLAIAVLGYTYPVVRYLQRSFGTVAGSEGLARSRRTIGLMLLGAALSGVALLGTWGSTQWAPRWAGELTQNLQQSREWTQIWLAAGAITGTLLAALAGDWWGRRMSYVVLCVTALASAEFLYYFNTEFGTKFLMSCFLAGACTASFYGWLPLYLPELFSTRVRATGQGFSFNFGRILAAIGVLQTGVLIDDVFQGSLPKAGMLMSLIYLVGVAIIWLAPETKGQPLPE</sequence>
<dbReference type="AlphaFoldDB" id="A0A7C4QJM3"/>
<protein>
    <submittedName>
        <fullName evidence="7">MFS transporter</fullName>
    </submittedName>
</protein>
<gene>
    <name evidence="7" type="ORF">ENS64_14440</name>
</gene>
<keyword evidence="3 5" id="KW-1133">Transmembrane helix</keyword>
<dbReference type="PANTHER" id="PTHR23508">
    <property type="entry name" value="CARBOXYLIC ACID TRANSPORTER PROTEIN HOMOLOG"/>
    <property type="match status" value="1"/>
</dbReference>
<evidence type="ECO:0000256" key="5">
    <source>
        <dbReference type="SAM" id="Phobius"/>
    </source>
</evidence>
<proteinExistence type="predicted"/>
<feature type="domain" description="Major facilitator superfamily (MFS) profile" evidence="6">
    <location>
        <begin position="18"/>
        <end position="511"/>
    </location>
</feature>
<feature type="transmembrane region" description="Helical" evidence="5">
    <location>
        <begin position="489"/>
        <end position="506"/>
    </location>
</feature>